<evidence type="ECO:0000313" key="3">
    <source>
        <dbReference type="Proteomes" id="UP000240638"/>
    </source>
</evidence>
<reference evidence="2 3" key="1">
    <citation type="submission" date="2018-03" db="EMBL/GenBank/DDBJ databases">
        <title>Whole genome analyses suggest that Burkholderia sensu lato contains two further novel genera in the rhizoxinica-symbiotica group Mycetohabitans gen. nov., and Trinickia gen. nov.: implications for the evolution of diazotrophy and nodulation in the Burkholderiaceae.</title>
        <authorList>
            <person name="Estrada De Los Santos P."/>
            <person name="Palmer M."/>
            <person name="Chavez-Ramirez B."/>
            <person name="Steenkamp E.T."/>
            <person name="Hirsch A.M."/>
            <person name="Manyaka P."/>
            <person name="Maluk M."/>
            <person name="Lafos M."/>
            <person name="Crook M."/>
            <person name="Gross E."/>
            <person name="Simon M.F."/>
            <person name="Bueno Dos Reis Junior F."/>
            <person name="Poole P.S."/>
            <person name="Venter S.N."/>
            <person name="James E.K."/>
        </authorList>
    </citation>
    <scope>NUCLEOTIDE SEQUENCE [LARGE SCALE GENOMIC DNA]</scope>
    <source>
        <strain evidence="2 3">JPY-366</strain>
    </source>
</reference>
<protein>
    <recommendedName>
        <fullName evidence="4">Hemagglutinin</fullName>
    </recommendedName>
</protein>
<proteinExistence type="predicted"/>
<comment type="caution">
    <text evidence="2">The sequence shown here is derived from an EMBL/GenBank/DDBJ whole genome shotgun (WGS) entry which is preliminary data.</text>
</comment>
<dbReference type="InterPro" id="IPR010069">
    <property type="entry name" value="CdiA_FHA1_rpt"/>
</dbReference>
<organism evidence="2 3">
    <name type="scientific">Trinickia symbiotica</name>
    <dbReference type="NCBI Taxonomy" id="863227"/>
    <lineage>
        <taxon>Bacteria</taxon>
        <taxon>Pseudomonadati</taxon>
        <taxon>Pseudomonadota</taxon>
        <taxon>Betaproteobacteria</taxon>
        <taxon>Burkholderiales</taxon>
        <taxon>Burkholderiaceae</taxon>
        <taxon>Trinickia</taxon>
    </lineage>
</organism>
<evidence type="ECO:0000313" key="2">
    <source>
        <dbReference type="EMBL" id="PTB17977.1"/>
    </source>
</evidence>
<dbReference type="InterPro" id="IPR025157">
    <property type="entry name" value="Hemagglutinin_rpt"/>
</dbReference>
<dbReference type="Pfam" id="PF13332">
    <property type="entry name" value="Fil_haemagg_2"/>
    <property type="match status" value="5"/>
</dbReference>
<feature type="region of interest" description="Disordered" evidence="1">
    <location>
        <begin position="1318"/>
        <end position="1340"/>
    </location>
</feature>
<gene>
    <name evidence="2" type="ORF">C9I57_25215</name>
</gene>
<dbReference type="NCBIfam" id="TIGR01731">
    <property type="entry name" value="fil_hemag_20aa"/>
    <property type="match status" value="5"/>
</dbReference>
<accession>A0A2T3XND6</accession>
<feature type="compositionally biased region" description="Low complexity" evidence="1">
    <location>
        <begin position="598"/>
        <end position="617"/>
    </location>
</feature>
<name>A0A2T3XND6_9BURK</name>
<dbReference type="GO" id="GO:0003824">
    <property type="term" value="F:catalytic activity"/>
    <property type="evidence" value="ECO:0007669"/>
    <property type="project" value="UniProtKB-ARBA"/>
</dbReference>
<dbReference type="EMBL" id="PYUC01000015">
    <property type="protein sequence ID" value="PTB17977.1"/>
    <property type="molecule type" value="Genomic_DNA"/>
</dbReference>
<feature type="region of interest" description="Disordered" evidence="1">
    <location>
        <begin position="598"/>
        <end position="626"/>
    </location>
</feature>
<dbReference type="Proteomes" id="UP000240638">
    <property type="component" value="Unassembled WGS sequence"/>
</dbReference>
<feature type="region of interest" description="Disordered" evidence="1">
    <location>
        <begin position="535"/>
        <end position="554"/>
    </location>
</feature>
<evidence type="ECO:0000256" key="1">
    <source>
        <dbReference type="SAM" id="MobiDB-lite"/>
    </source>
</evidence>
<feature type="compositionally biased region" description="Low complexity" evidence="1">
    <location>
        <begin position="707"/>
        <end position="739"/>
    </location>
</feature>
<feature type="non-terminal residue" evidence="2">
    <location>
        <position position="1446"/>
    </location>
</feature>
<feature type="region of interest" description="Disordered" evidence="1">
    <location>
        <begin position="702"/>
        <end position="739"/>
    </location>
</feature>
<evidence type="ECO:0008006" key="4">
    <source>
        <dbReference type="Google" id="ProtNLM"/>
    </source>
</evidence>
<sequence length="1446" mass="143034">MCRIAAAMTSGAQLAKELDLAPGMGLSAEQVSKLTSNVVIMQTEVVDGQSVLVPVVYLAKASQQNMGNGPTIAATDIDLQNTQLFTNSGTVSATNSLTITGQSIDNKYGTLTSGGQMALATTGDVDLTSATVKAGSLALQAGGNLILDTAAKTVNQVSATGATRTTTTLAPLASLDVAGDAAIVTGGNFEQNAGSLSVGGNLAMSVGGNWTMGAQQTGEKKVVAGAGGASDTSIWSLTGSSLSVGGASSLLIGGDLTARGAQMNLGGGGTIMAGGDVSLLAATATSTIHGTSSVDYHGRHNAEDIYTSDDKVTGTTLQSGQNLNVVSGKDITLTGSTLDLTQGNALLMAAGNVNIGAAKETHVSNVNQSYSHGGFASSTSGVDRVDQTTTLADGSTVSADGVSIVSGKDINVTGSNIVGMNNVALAAKGNVNITAATNTYQDSEYHDLKHSGFSGTGGLGISYGSSERTDQYNGTSVTESQSRSTVGSVAGNVSISAGKDVHIGGSDVVAGKAAADTTGATGNIAIQAQNIAIDPGQDESQSHDHQTSHSSGISMAITGTPLDTVRNLRDANSSGTGFQRGEGVLNELAASGQDLPSVSVSFGRSSSSSTTDMSSTTNAGSTIRGGGNVSLVATGGALKDANGNSVDGDITVTGSTVTAGGIASFSANRDVIFQASTDQLRQSMDASSSSMGIQLAAPTPGDFSRWVSGGPNNGGVSSSPYNASSSNSNGNSSSTQQTATVVTGNSVVVKSKTGDIDVVGSGISGTQGVDLIATQGAINVLAGTDTSTSHQEPSSHQVGSLGSNGTGTGFTIGVASSHSVQDSAAQTQSTIRSQIASQNGNVTLDANQDLTVQGSDVSAGKDLTLIGKNVNLDAGTDALQNSMSQSSSQFGVSLALGGAIGNAVATVNQAMAQASKTDNKRLAALDVAQAGLAVYGAEQAATSTNWAQATQSLFSPSNGTSQGTQAAIKVTVSIGGGSSHSESQSSSVTNDGSTLKAGGNVTLIATGSGAQDANGNALDGDINSRGTQITGQNVTLNAARDINLLSALDTTQQKSSNSSSGGSIGVGAAFGGQQNGFTVEIGASVSKGNANGNSATNRDTEITASNTLSLTSGRDTNLRGAEVSGNTVDANVGRDLNIQSPQDTNTYQSSQSSAGVQLSLCIPPICYGQTVSGTASASDETIKDNYQSVNKQSGIYAGNGGFNVQVGNHTQLDGGVIASTASADKNTLSTETFGYSNLQNTASYSGTSMGFSVSGAAGKSTPNGVAFTTPVQTGSSMSGATNSAGLGPSGFGMAGTSGDASGTTYAAISPGTITVRGDAGTGHDSTAGLSRDPASANGSVQNTFSAQNVQDDLSIQQLTGQVGMQVAGDVAQGLKKKASDQAKKDYLALTAAQASGDSNAIAQAQANYDASLLQAALWSNDGAARVGLHGLVAGLGAAMGGGNIAA</sequence>